<evidence type="ECO:0000313" key="10">
    <source>
        <dbReference type="EMBL" id="RHW36495.1"/>
    </source>
</evidence>
<evidence type="ECO:0000256" key="8">
    <source>
        <dbReference type="HAMAP-Rule" id="MF_00912"/>
    </source>
</evidence>
<feature type="transmembrane region" description="Helical" evidence="8">
    <location>
        <begin position="28"/>
        <end position="45"/>
    </location>
</feature>
<comment type="function">
    <text evidence="8">Cell division protein that may be involved in stabilizing or promoting the assembly of the division complex.</text>
</comment>
<comment type="subcellular location">
    <subcellularLocation>
        <location evidence="8">Cell membrane</location>
        <topology evidence="8">Single-pass type II membrane protein</topology>
    </subcellularLocation>
    <subcellularLocation>
        <location evidence="1">Membrane</location>
    </subcellularLocation>
    <text evidence="8">Localizes to the division septum.</text>
</comment>
<dbReference type="Pfam" id="PF03799">
    <property type="entry name" value="FtsQ_DivIB_C"/>
    <property type="match status" value="1"/>
</dbReference>
<keyword evidence="4 8" id="KW-0812">Transmembrane</keyword>
<keyword evidence="11" id="KW-1185">Reference proteome</keyword>
<dbReference type="InterPro" id="IPR005548">
    <property type="entry name" value="Cell_div_FtsQ/DivIB_C"/>
</dbReference>
<dbReference type="GO" id="GO:0032153">
    <property type="term" value="C:cell division site"/>
    <property type="evidence" value="ECO:0007669"/>
    <property type="project" value="UniProtKB-UniRule"/>
</dbReference>
<keyword evidence="5 8" id="KW-1133">Transmembrane helix</keyword>
<protein>
    <recommendedName>
        <fullName evidence="8">Cell division protein DivIB</fullName>
    </recommendedName>
</protein>
<evidence type="ECO:0000256" key="7">
    <source>
        <dbReference type="ARBA" id="ARBA00023306"/>
    </source>
</evidence>
<accession>A0A417YR17</accession>
<dbReference type="InterPro" id="IPR034746">
    <property type="entry name" value="POTRA"/>
</dbReference>
<keyword evidence="7 8" id="KW-0131">Cell cycle</keyword>
<evidence type="ECO:0000256" key="1">
    <source>
        <dbReference type="ARBA" id="ARBA00004370"/>
    </source>
</evidence>
<dbReference type="Proteomes" id="UP000284416">
    <property type="component" value="Unassembled WGS sequence"/>
</dbReference>
<evidence type="ECO:0000313" key="11">
    <source>
        <dbReference type="Proteomes" id="UP000284416"/>
    </source>
</evidence>
<reference evidence="10 11" key="1">
    <citation type="journal article" date="2017" name="Int. J. Syst. Evol. Microbiol.">
        <title>Bacillus notoginsengisoli sp. nov., a novel bacterium isolated from the rhizosphere of Panax notoginseng.</title>
        <authorList>
            <person name="Zhang M.Y."/>
            <person name="Cheng J."/>
            <person name="Cai Y."/>
            <person name="Zhang T.Y."/>
            <person name="Wu Y.Y."/>
            <person name="Manikprabhu D."/>
            <person name="Li W.J."/>
            <person name="Zhang Y.X."/>
        </authorList>
    </citation>
    <scope>NUCLEOTIDE SEQUENCE [LARGE SCALE GENOMIC DNA]</scope>
    <source>
        <strain evidence="10 11">JCM 30743</strain>
    </source>
</reference>
<dbReference type="RefSeq" id="WP_118922766.1">
    <property type="nucleotide sequence ID" value="NZ_QWEG01000011.1"/>
</dbReference>
<dbReference type="EMBL" id="QWEG01000011">
    <property type="protein sequence ID" value="RHW36495.1"/>
    <property type="molecule type" value="Genomic_DNA"/>
</dbReference>
<dbReference type="Pfam" id="PF08478">
    <property type="entry name" value="POTRA_1"/>
    <property type="match status" value="1"/>
</dbReference>
<dbReference type="GO" id="GO:0005886">
    <property type="term" value="C:plasma membrane"/>
    <property type="evidence" value="ECO:0007669"/>
    <property type="project" value="UniProtKB-SubCell"/>
</dbReference>
<dbReference type="AlphaFoldDB" id="A0A417YR17"/>
<dbReference type="Gene3D" id="3.10.20.310">
    <property type="entry name" value="membrane protein fhac"/>
    <property type="match status" value="1"/>
</dbReference>
<proteinExistence type="inferred from homology"/>
<keyword evidence="6 8" id="KW-0472">Membrane</keyword>
<sequence>MQKNKVLSLEDRIPKLKEQRRKKANRRLILLLFMFFILIACVVYIQSPLSHVSSIKVTGNSLYSESQLARAAGITKKDNVWKIKKSVAAEKVEKLPEIKDAAVKLILPNTIMIQVKEYEWIGYLVKEGGFFPVLENGKILEDNKKQTLSENVPVLVGFKEGKALDELAESLGSLPEEIYNSISEIHYTPQKTNKFHVSLFMNDGFEVSASLRTFSEKMVHYPSIASQLDPNIKGVIDLEVGSFFKAYEKEREEGLEEEGER</sequence>
<comment type="caution">
    <text evidence="10">The sequence shown here is derived from an EMBL/GenBank/DDBJ whole genome shotgun (WGS) entry which is preliminary data.</text>
</comment>
<dbReference type="InterPro" id="IPR050487">
    <property type="entry name" value="FtsQ_DivIB"/>
</dbReference>
<evidence type="ECO:0000259" key="9">
    <source>
        <dbReference type="PROSITE" id="PS51779"/>
    </source>
</evidence>
<organism evidence="10 11">
    <name type="scientific">Neobacillus notoginsengisoli</name>
    <dbReference type="NCBI Taxonomy" id="1578198"/>
    <lineage>
        <taxon>Bacteria</taxon>
        <taxon>Bacillati</taxon>
        <taxon>Bacillota</taxon>
        <taxon>Bacilli</taxon>
        <taxon>Bacillales</taxon>
        <taxon>Bacillaceae</taxon>
        <taxon>Neobacillus</taxon>
    </lineage>
</organism>
<evidence type="ECO:0000256" key="2">
    <source>
        <dbReference type="ARBA" id="ARBA00022475"/>
    </source>
</evidence>
<dbReference type="InterPro" id="IPR026580">
    <property type="entry name" value="DivIB"/>
</dbReference>
<dbReference type="HAMAP" id="MF_00912">
    <property type="entry name" value="DivIB"/>
    <property type="match status" value="1"/>
</dbReference>
<dbReference type="Gene3D" id="3.40.50.10960">
    <property type="match status" value="1"/>
</dbReference>
<keyword evidence="2 8" id="KW-1003">Cell membrane</keyword>
<keyword evidence="3 8" id="KW-0132">Cell division</keyword>
<dbReference type="PANTHER" id="PTHR37820">
    <property type="entry name" value="CELL DIVISION PROTEIN DIVIB"/>
    <property type="match status" value="1"/>
</dbReference>
<evidence type="ECO:0000256" key="4">
    <source>
        <dbReference type="ARBA" id="ARBA00022692"/>
    </source>
</evidence>
<evidence type="ECO:0000256" key="6">
    <source>
        <dbReference type="ARBA" id="ARBA00023136"/>
    </source>
</evidence>
<evidence type="ECO:0000256" key="3">
    <source>
        <dbReference type="ARBA" id="ARBA00022618"/>
    </source>
</evidence>
<dbReference type="PROSITE" id="PS51779">
    <property type="entry name" value="POTRA"/>
    <property type="match status" value="1"/>
</dbReference>
<name>A0A417YR17_9BACI</name>
<gene>
    <name evidence="8" type="primary">divIB</name>
    <name evidence="10" type="ORF">D1B31_17425</name>
</gene>
<dbReference type="GO" id="GO:0043093">
    <property type="term" value="P:FtsZ-dependent cytokinesis"/>
    <property type="evidence" value="ECO:0007669"/>
    <property type="project" value="UniProtKB-UniRule"/>
</dbReference>
<dbReference type="PANTHER" id="PTHR37820:SF1">
    <property type="entry name" value="CELL DIVISION PROTEIN FTSQ"/>
    <property type="match status" value="1"/>
</dbReference>
<dbReference type="InterPro" id="IPR013685">
    <property type="entry name" value="POTRA_FtsQ_type"/>
</dbReference>
<feature type="domain" description="POTRA" evidence="9">
    <location>
        <begin position="50"/>
        <end position="118"/>
    </location>
</feature>
<evidence type="ECO:0000256" key="5">
    <source>
        <dbReference type="ARBA" id="ARBA00022989"/>
    </source>
</evidence>
<comment type="similarity">
    <text evidence="8">Belongs to the FtsQ/DivIB family. DivIB subfamily.</text>
</comment>
<dbReference type="OrthoDB" id="1819027at2"/>